<dbReference type="RefSeq" id="WP_209769115.1">
    <property type="nucleotide sequence ID" value="NZ_JAGINP010000018.1"/>
</dbReference>
<name>A0ABS4SQH9_9PROT</name>
<dbReference type="Pfam" id="PF00656">
    <property type="entry name" value="Peptidase_C14"/>
    <property type="match status" value="1"/>
</dbReference>
<dbReference type="InterPro" id="IPR003409">
    <property type="entry name" value="MORN"/>
</dbReference>
<feature type="region of interest" description="Disordered" evidence="2">
    <location>
        <begin position="386"/>
        <end position="419"/>
    </location>
</feature>
<dbReference type="PANTHER" id="PTHR23084">
    <property type="entry name" value="PHOSPHATIDYLINOSITOL-4-PHOSPHATE 5-KINASE RELATED"/>
    <property type="match status" value="1"/>
</dbReference>
<keyword evidence="5" id="KW-1185">Reference proteome</keyword>
<feature type="region of interest" description="Disordered" evidence="2">
    <location>
        <begin position="578"/>
        <end position="612"/>
    </location>
</feature>
<feature type="domain" description="Caspase family p20" evidence="3">
    <location>
        <begin position="41"/>
        <end position="99"/>
    </location>
</feature>
<dbReference type="Pfam" id="PF08239">
    <property type="entry name" value="SH3_3"/>
    <property type="match status" value="1"/>
</dbReference>
<evidence type="ECO:0000313" key="5">
    <source>
        <dbReference type="Proteomes" id="UP000781958"/>
    </source>
</evidence>
<organism evidence="4 5">
    <name type="scientific">Azospirillum rugosum</name>
    <dbReference type="NCBI Taxonomy" id="416170"/>
    <lineage>
        <taxon>Bacteria</taxon>
        <taxon>Pseudomonadati</taxon>
        <taxon>Pseudomonadota</taxon>
        <taxon>Alphaproteobacteria</taxon>
        <taxon>Rhodospirillales</taxon>
        <taxon>Azospirillaceae</taxon>
        <taxon>Azospirillum</taxon>
    </lineage>
</organism>
<dbReference type="PANTHER" id="PTHR23084:SF263">
    <property type="entry name" value="MORN REPEAT-CONTAINING PROTEIN 1"/>
    <property type="match status" value="1"/>
</dbReference>
<feature type="compositionally biased region" description="Low complexity" evidence="2">
    <location>
        <begin position="483"/>
        <end position="495"/>
    </location>
</feature>
<sequence length="781" mass="80233">MEDMTVVRWCRNALCRNVALGKVVLGVVLILLSAGAAAAQDKRVALVVGNAQYHNGGTAAGVAANASTMADALKRAGFAVTVADNLDHRGMVAAISRFQDALSEGDLGFFYYSGVALSLSAKSFLVPVDAKLASEYDVIFDTIELDYVLKEIQRGGRKAVAVFDPVPSHPLAETLASSMGDSGRSVKPVLTAPSAFDNLFVVYSHRPGTPPAALSGNGPSVFTASLAQEMVKPGVGLLDALGEVARTVVGKTRGEQHPWLQDQLNGGLVLVPGTPKTGPAVAALPAPARPEPKPEDKPAVVPTPMPAPMPVVAEIEVDPLDETRVVTRDTKLRAGPDNKAAVIGGLRHDAEVKITGRPKKNGGWLRVEHEGKTGYAYAANLAKPEDKAKAETPVASAAMPPQGGQPQGNPPAASGPAPGIYAVLRESNMFARPTLGARSVRDLEQGQLVTLVESVPDSNWALVRDRFGNEGYVSTGTLSGRVGDVPGASASAADGPGAGRPVSLAPNASPAPAVTRGDVDPLAGSLAGTTGSTEIAALPSEPAGRSAGSREPVAAGLAPPYRQAVEAGRSAASRAASAANAGRAAENRARQVQASARQAAQQGRSGSGGASVYKFPNGDVYEGAWGRGSGGFGLSGTVSKDGVGIYRFANGQVYEGEWKGDQMSGVGVMTFTSGDRYEGTFSNGVPNGPGVYHFANGDSYAGEIKAGRVDGHGELVFTNGDRYDGVVVDRLPNGNGELVMRGGARHVGVFRGGIQDGPGAAIMDGGALRPGIWRGATLLSE</sequence>
<dbReference type="Proteomes" id="UP000781958">
    <property type="component" value="Unassembled WGS sequence"/>
</dbReference>
<feature type="region of interest" description="Disordered" evidence="2">
    <location>
        <begin position="483"/>
        <end position="553"/>
    </location>
</feature>
<dbReference type="InterPro" id="IPR011600">
    <property type="entry name" value="Pept_C14_caspase"/>
</dbReference>
<dbReference type="SUPFAM" id="SSF52129">
    <property type="entry name" value="Caspase-like"/>
    <property type="match status" value="1"/>
</dbReference>
<accession>A0ABS4SQH9</accession>
<dbReference type="Gene3D" id="2.30.30.40">
    <property type="entry name" value="SH3 Domains"/>
    <property type="match status" value="1"/>
</dbReference>
<dbReference type="SUPFAM" id="SSF82185">
    <property type="entry name" value="Histone H3 K4-specific methyltransferase SET7/9 N-terminal domain"/>
    <property type="match status" value="1"/>
</dbReference>
<evidence type="ECO:0000256" key="2">
    <source>
        <dbReference type="SAM" id="MobiDB-lite"/>
    </source>
</evidence>
<feature type="compositionally biased region" description="Low complexity" evidence="2">
    <location>
        <begin position="578"/>
        <end position="604"/>
    </location>
</feature>
<dbReference type="Pfam" id="PF02493">
    <property type="entry name" value="MORN"/>
    <property type="match status" value="4"/>
</dbReference>
<feature type="region of interest" description="Disordered" evidence="2">
    <location>
        <begin position="285"/>
        <end position="305"/>
    </location>
</feature>
<reference evidence="4 5" key="1">
    <citation type="submission" date="2021-03" db="EMBL/GenBank/DDBJ databases">
        <title>Genomic Encyclopedia of Type Strains, Phase III (KMG-III): the genomes of soil and plant-associated and newly described type strains.</title>
        <authorList>
            <person name="Whitman W."/>
        </authorList>
    </citation>
    <scope>NUCLEOTIDE SEQUENCE [LARGE SCALE GENOMIC DNA]</scope>
    <source>
        <strain evidence="4 5">IMMIB AFH-6</strain>
    </source>
</reference>
<dbReference type="InterPro" id="IPR029030">
    <property type="entry name" value="Caspase-like_dom_sf"/>
</dbReference>
<feature type="compositionally biased region" description="Low complexity" evidence="2">
    <location>
        <begin position="395"/>
        <end position="404"/>
    </location>
</feature>
<comment type="caution">
    <text evidence="4">The sequence shown here is derived from an EMBL/GenBank/DDBJ whole genome shotgun (WGS) entry which is preliminary data.</text>
</comment>
<feature type="compositionally biased region" description="Low complexity" evidence="2">
    <location>
        <begin position="410"/>
        <end position="419"/>
    </location>
</feature>
<dbReference type="SMART" id="SM00698">
    <property type="entry name" value="MORN"/>
    <property type="match status" value="4"/>
</dbReference>
<dbReference type="EMBL" id="JAGINP010000018">
    <property type="protein sequence ID" value="MBP2294811.1"/>
    <property type="molecule type" value="Genomic_DNA"/>
</dbReference>
<evidence type="ECO:0000256" key="1">
    <source>
        <dbReference type="ARBA" id="ARBA00022737"/>
    </source>
</evidence>
<dbReference type="InterPro" id="IPR001309">
    <property type="entry name" value="Pept_C14_p20"/>
</dbReference>
<proteinExistence type="predicted"/>
<dbReference type="InterPro" id="IPR003646">
    <property type="entry name" value="SH3-like_bac-type"/>
</dbReference>
<evidence type="ECO:0000259" key="3">
    <source>
        <dbReference type="PROSITE" id="PS50208"/>
    </source>
</evidence>
<dbReference type="Gene3D" id="2.20.110.10">
    <property type="entry name" value="Histone H3 K4-specific methyltransferase SET7/9 N-terminal domain"/>
    <property type="match status" value="2"/>
</dbReference>
<gene>
    <name evidence="4" type="ORF">J2851_004607</name>
</gene>
<protein>
    <submittedName>
        <fullName evidence="4">SH3-like domain-containing protein</fullName>
    </submittedName>
</protein>
<keyword evidence="1" id="KW-0677">Repeat</keyword>
<dbReference type="PROSITE" id="PS50208">
    <property type="entry name" value="CASPASE_P20"/>
    <property type="match status" value="1"/>
</dbReference>
<dbReference type="Gene3D" id="3.40.50.1460">
    <property type="match status" value="1"/>
</dbReference>
<evidence type="ECO:0000313" key="4">
    <source>
        <dbReference type="EMBL" id="MBP2294811.1"/>
    </source>
</evidence>